<evidence type="ECO:0000256" key="2">
    <source>
        <dbReference type="ARBA" id="ARBA00022448"/>
    </source>
</evidence>
<dbReference type="GO" id="GO:0016887">
    <property type="term" value="F:ATP hydrolysis activity"/>
    <property type="evidence" value="ECO:0007669"/>
    <property type="project" value="TreeGrafter"/>
</dbReference>
<organism evidence="7 8">
    <name type="scientific">Tetranychus urticae</name>
    <name type="common">Two-spotted spider mite</name>
    <dbReference type="NCBI Taxonomy" id="32264"/>
    <lineage>
        <taxon>Eukaryota</taxon>
        <taxon>Metazoa</taxon>
        <taxon>Ecdysozoa</taxon>
        <taxon>Arthropoda</taxon>
        <taxon>Chelicerata</taxon>
        <taxon>Arachnida</taxon>
        <taxon>Acari</taxon>
        <taxon>Acariformes</taxon>
        <taxon>Trombidiformes</taxon>
        <taxon>Prostigmata</taxon>
        <taxon>Eleutherengona</taxon>
        <taxon>Raphignathae</taxon>
        <taxon>Tetranychoidea</taxon>
        <taxon>Tetranychidae</taxon>
        <taxon>Tetranychus</taxon>
    </lineage>
</organism>
<dbReference type="OrthoDB" id="250802at2759"/>
<dbReference type="NCBIfam" id="TIGR01147">
    <property type="entry name" value="V_ATP_synt_G"/>
    <property type="match status" value="1"/>
</dbReference>
<evidence type="ECO:0000313" key="8">
    <source>
        <dbReference type="Proteomes" id="UP000015104"/>
    </source>
</evidence>
<evidence type="ECO:0000256" key="4">
    <source>
        <dbReference type="ARBA" id="ARBA00023065"/>
    </source>
</evidence>
<dbReference type="OMA" id="EHMGSKD"/>
<evidence type="ECO:0000313" key="7">
    <source>
        <dbReference type="EnsemblMetazoa" id="tetur05g01360.1"/>
    </source>
</evidence>
<keyword evidence="2 5" id="KW-0813">Transport</keyword>
<dbReference type="AlphaFoldDB" id="T1K452"/>
<reference evidence="7" key="2">
    <citation type="submission" date="2015-06" db="UniProtKB">
        <authorList>
            <consortium name="EnsemblMetazoa"/>
        </authorList>
    </citation>
    <scope>IDENTIFICATION</scope>
</reference>
<name>T1K452_TETUR</name>
<dbReference type="InterPro" id="IPR005124">
    <property type="entry name" value="V-ATPase_G"/>
</dbReference>
<keyword evidence="3 5" id="KW-0375">Hydrogen ion transport</keyword>
<keyword evidence="4 5" id="KW-0406">Ion transport</keyword>
<evidence type="ECO:0000256" key="3">
    <source>
        <dbReference type="ARBA" id="ARBA00022781"/>
    </source>
</evidence>
<protein>
    <recommendedName>
        <fullName evidence="5">V-type proton ATPase subunit G</fullName>
    </recommendedName>
</protein>
<dbReference type="KEGG" id="tut:107360755"/>
<evidence type="ECO:0000256" key="5">
    <source>
        <dbReference type="RuleBase" id="RU364019"/>
    </source>
</evidence>
<dbReference type="EMBL" id="CAEY01001565">
    <property type="status" value="NOT_ANNOTATED_CDS"/>
    <property type="molecule type" value="Genomic_DNA"/>
</dbReference>
<proteinExistence type="inferred from homology"/>
<dbReference type="Pfam" id="PF03179">
    <property type="entry name" value="V-ATPase_G"/>
    <property type="match status" value="1"/>
</dbReference>
<dbReference type="GO" id="GO:0000221">
    <property type="term" value="C:vacuolar proton-transporting V-type ATPase, V1 domain"/>
    <property type="evidence" value="ECO:0007669"/>
    <property type="project" value="TreeGrafter"/>
</dbReference>
<sequence length="117" mass="13741">MASQSEGIRKLLDAEKKAAEKVAEARRKKARRLKQAKEEAIIEIEKFRKEREENFLAYEKKHMGSKDDEQIKIEQETRTRLDAMHKKVAATKDKVIEELLQMVICNVQPSLHRNLRL</sequence>
<evidence type="ECO:0000256" key="1">
    <source>
        <dbReference type="ARBA" id="ARBA00010066"/>
    </source>
</evidence>
<accession>T1K452</accession>
<gene>
    <name evidence="7" type="primary">107360755</name>
</gene>
<dbReference type="PANTHER" id="PTHR12713">
    <property type="entry name" value="VACUOLAR ATP SYNTHASE SUBUNIT G"/>
    <property type="match status" value="1"/>
</dbReference>
<dbReference type="eggNOG" id="KOG1772">
    <property type="taxonomic scope" value="Eukaryota"/>
</dbReference>
<reference evidence="8" key="1">
    <citation type="submission" date="2011-08" db="EMBL/GenBank/DDBJ databases">
        <authorList>
            <person name="Rombauts S."/>
        </authorList>
    </citation>
    <scope>NUCLEOTIDE SEQUENCE</scope>
    <source>
        <strain evidence="8">London</strain>
    </source>
</reference>
<dbReference type="EnsemblMetazoa" id="tetur05g01360.1">
    <property type="protein sequence ID" value="tetur05g01360.1"/>
    <property type="gene ID" value="tetur05g01360"/>
</dbReference>
<evidence type="ECO:0000256" key="6">
    <source>
        <dbReference type="SAM" id="Coils"/>
    </source>
</evidence>
<dbReference type="PANTHER" id="PTHR12713:SF11">
    <property type="entry name" value="V-TYPE PROTON ATPASE SUBUNIT G"/>
    <property type="match status" value="1"/>
</dbReference>
<dbReference type="GO" id="GO:0046961">
    <property type="term" value="F:proton-transporting ATPase activity, rotational mechanism"/>
    <property type="evidence" value="ECO:0007669"/>
    <property type="project" value="InterPro"/>
</dbReference>
<dbReference type="Proteomes" id="UP000015104">
    <property type="component" value="Unassembled WGS sequence"/>
</dbReference>
<dbReference type="Gene3D" id="1.20.5.2950">
    <property type="match status" value="1"/>
</dbReference>
<comment type="similarity">
    <text evidence="1 5">Belongs to the V-ATPase G subunit family.</text>
</comment>
<keyword evidence="8" id="KW-1185">Reference proteome</keyword>
<feature type="coiled-coil region" evidence="6">
    <location>
        <begin position="8"/>
        <end position="50"/>
    </location>
</feature>
<dbReference type="FunFam" id="1.20.5.2950:FF:000001">
    <property type="entry name" value="V-type proton ATPase subunit G"/>
    <property type="match status" value="1"/>
</dbReference>
<comment type="subunit">
    <text evidence="5">V-ATPase is a heteromultimeric enzyme made up of two complexes: the ATP-hydrolytic V1 complex and the proton translocation V0 complex.</text>
</comment>
<dbReference type="STRING" id="32264.T1K452"/>
<comment type="function">
    <text evidence="5">Subunit of the V1 complex of vacuolar(H+)-ATPase (V-ATPase), a multisubunit enzyme composed of a peripheral complex (V1) that hydrolyzes ATP and a membrane integral complex (V0) that translocates protons. V-ATPase is responsible for acidifying and maintaining the pH of intracellular compartments and in some cell types, is targeted to the plasma membrane, where it is responsible for acidifying the extracellular environment.</text>
</comment>
<dbReference type="HOGENOM" id="CLU_125101_1_1_1"/>
<keyword evidence="6" id="KW-0175">Coiled coil</keyword>